<feature type="region of interest" description="Disordered" evidence="1">
    <location>
        <begin position="97"/>
        <end position="183"/>
    </location>
</feature>
<reference evidence="3" key="2">
    <citation type="submission" date="2022-08" db="UniProtKB">
        <authorList>
            <consortium name="EnsemblMetazoa"/>
        </authorList>
    </citation>
    <scope>IDENTIFICATION</scope>
    <source>
        <strain evidence="3">STECLA/ALBI9_A</strain>
    </source>
</reference>
<accession>A0A182F194</accession>
<feature type="compositionally biased region" description="Low complexity" evidence="1">
    <location>
        <begin position="141"/>
        <end position="182"/>
    </location>
</feature>
<dbReference type="VEuPathDB" id="VectorBase:AALB20_026904"/>
<dbReference type="STRING" id="7167.A0A182F194"/>
<feature type="region of interest" description="Disordered" evidence="1">
    <location>
        <begin position="204"/>
        <end position="245"/>
    </location>
</feature>
<dbReference type="VEuPathDB" id="VectorBase:AALB20_030685"/>
<dbReference type="Proteomes" id="UP000069272">
    <property type="component" value="Chromosome 2L"/>
</dbReference>
<organism evidence="3 4">
    <name type="scientific">Anopheles albimanus</name>
    <name type="common">New world malaria mosquito</name>
    <dbReference type="NCBI Taxonomy" id="7167"/>
    <lineage>
        <taxon>Eukaryota</taxon>
        <taxon>Metazoa</taxon>
        <taxon>Ecdysozoa</taxon>
        <taxon>Arthropoda</taxon>
        <taxon>Hexapoda</taxon>
        <taxon>Insecta</taxon>
        <taxon>Pterygota</taxon>
        <taxon>Neoptera</taxon>
        <taxon>Endopterygota</taxon>
        <taxon>Diptera</taxon>
        <taxon>Nematocera</taxon>
        <taxon>Culicoidea</taxon>
        <taxon>Culicidae</taxon>
        <taxon>Anophelinae</taxon>
        <taxon>Anopheles</taxon>
    </lineage>
</organism>
<sequence length="416" mass="44911">MLVFGEHWSLLVNLSEIRKHKMGGVQRVLLLLFALEFTWSTSSGQLMCFHCDDCDYAMVDIIQCGPGRPLLPFPDSESTTVPTTPTFEPETTTVTHPIVPTVQPDTTTQRPPCSSSTTTHMPPSIPTVEPETTTQAPPSIPTVEPETTTQVPPSIPTVEPETTTQVPPSIPTIEPETTTQVPPSIPTIEPETSTQVPPSIPTIEPETTTQIPPSVPTIEPETTTVEPETTTISTTPGGPILTPPTHPTFNPNPITTTPGGPILTPPTHPTPLAPIGFGIVLPIQPSTPQYACLSVRRVENNRNIVSRGCAPLMHSVHQTCDNATKGGHQSCVACVVTTPSGTVHTESTKCDGSYVETFSPVNMEDGTSCIATKANDQPPRSYHCGWFGLHPNWMKRFMTPKWALFWLCWAGAVQGK</sequence>
<name>A0A182F194_ANOAL</name>
<feature type="chain" id="PRO_5043579332" evidence="2">
    <location>
        <begin position="45"/>
        <end position="416"/>
    </location>
</feature>
<proteinExistence type="predicted"/>
<keyword evidence="2" id="KW-0732">Signal</keyword>
<protein>
    <submittedName>
        <fullName evidence="3">Uncharacterized protein</fullName>
    </submittedName>
</protein>
<reference evidence="3 4" key="1">
    <citation type="journal article" date="2017" name="G3 (Bethesda)">
        <title>The Physical Genome Mapping of Anopheles albimanus Corrected Scaffold Misassemblies and Identified Interarm Rearrangements in Genus Anopheles.</title>
        <authorList>
            <person name="Artemov G.N."/>
            <person name="Peery A.N."/>
            <person name="Jiang X."/>
            <person name="Tu Z."/>
            <person name="Stegniy V.N."/>
            <person name="Sharakhova M.V."/>
            <person name="Sharakhov I.V."/>
        </authorList>
    </citation>
    <scope>NUCLEOTIDE SEQUENCE [LARGE SCALE GENOMIC DNA]</scope>
    <source>
        <strain evidence="3 4">ALBI9_A</strain>
    </source>
</reference>
<feature type="compositionally biased region" description="Low complexity" evidence="1">
    <location>
        <begin position="204"/>
        <end position="240"/>
    </location>
</feature>
<evidence type="ECO:0000313" key="4">
    <source>
        <dbReference type="Proteomes" id="UP000069272"/>
    </source>
</evidence>
<dbReference type="VEuPathDB" id="VectorBase:AALB000218"/>
<feature type="compositionally biased region" description="Polar residues" evidence="1">
    <location>
        <begin position="103"/>
        <end position="121"/>
    </location>
</feature>
<dbReference type="AlphaFoldDB" id="A0A182F194"/>
<keyword evidence="4" id="KW-1185">Reference proteome</keyword>
<feature type="signal peptide" evidence="2">
    <location>
        <begin position="1"/>
        <end position="44"/>
    </location>
</feature>
<evidence type="ECO:0000313" key="3">
    <source>
        <dbReference type="EnsemblMetazoa" id="AALB000218-PA"/>
    </source>
</evidence>
<evidence type="ECO:0000256" key="1">
    <source>
        <dbReference type="SAM" id="MobiDB-lite"/>
    </source>
</evidence>
<dbReference type="EnsemblMetazoa" id="AALB000218-RA">
    <property type="protein sequence ID" value="AALB000218-PA"/>
    <property type="gene ID" value="AALB000218"/>
</dbReference>
<evidence type="ECO:0000256" key="2">
    <source>
        <dbReference type="SAM" id="SignalP"/>
    </source>
</evidence>